<evidence type="ECO:0000259" key="6">
    <source>
        <dbReference type="Pfam" id="PF00551"/>
    </source>
</evidence>
<dbReference type="GO" id="GO:0005829">
    <property type="term" value="C:cytosol"/>
    <property type="evidence" value="ECO:0007669"/>
    <property type="project" value="TreeGrafter"/>
</dbReference>
<evidence type="ECO:0000259" key="7">
    <source>
        <dbReference type="Pfam" id="PF02911"/>
    </source>
</evidence>
<accession>A8SLK9</accession>
<dbReference type="GeneID" id="93385262"/>
<feature type="binding site" evidence="5">
    <location>
        <begin position="108"/>
        <end position="111"/>
    </location>
    <ligand>
        <name>(6S)-5,6,7,8-tetrahydrofolate</name>
        <dbReference type="ChEBI" id="CHEBI:57453"/>
    </ligand>
</feature>
<evidence type="ECO:0000256" key="4">
    <source>
        <dbReference type="ARBA" id="ARBA00022917"/>
    </source>
</evidence>
<sequence length="307" mass="34886">MKKIIFMGTPDFAVPPLETLNENFEVSLVVSQKDKLRNRKKLLPTPVKQRALELGLEVVTPDSVKSDEFFEFVKEINPDFIVVVAFGQIIDKRLIDFMQGKILNIHASILPELRGSAPINWAIVNDLKKTGVSIMSIDVGLDTGDVLDIEETEILESDNAETLYERLSEMGSSLIVKTINDFENKYENRVKQGDKFSYAPMIKKEMGKLNFNDTSRNIFNKIRGFYNWPSTFCEYLGENIKIHRAEISKENPNEIVGTIFKVSDDAIFVKTLDGSIKLLEIQFSGKKRVLVKDYLRGNSIKVGEILK</sequence>
<dbReference type="Proteomes" id="UP000003162">
    <property type="component" value="Unassembled WGS sequence"/>
</dbReference>
<dbReference type="InterPro" id="IPR044135">
    <property type="entry name" value="Met-tRNA-FMT_C"/>
</dbReference>
<evidence type="ECO:0000256" key="2">
    <source>
        <dbReference type="ARBA" id="ARBA00012261"/>
    </source>
</evidence>
<dbReference type="InterPro" id="IPR005794">
    <property type="entry name" value="Fmt"/>
</dbReference>
<dbReference type="RefSeq" id="WP_004832950.1">
    <property type="nucleotide sequence ID" value="NZ_DS483518.1"/>
</dbReference>
<dbReference type="InterPro" id="IPR005793">
    <property type="entry name" value="Formyl_trans_C"/>
</dbReference>
<dbReference type="Pfam" id="PF00551">
    <property type="entry name" value="Formyl_trans_N"/>
    <property type="match status" value="1"/>
</dbReference>
<dbReference type="CDD" id="cd08646">
    <property type="entry name" value="FMT_core_Met-tRNA-FMT_N"/>
    <property type="match status" value="1"/>
</dbReference>
<dbReference type="PANTHER" id="PTHR11138">
    <property type="entry name" value="METHIONYL-TRNA FORMYLTRANSFERASE"/>
    <property type="match status" value="1"/>
</dbReference>
<evidence type="ECO:0000313" key="8">
    <source>
        <dbReference type="EMBL" id="EDP23229.1"/>
    </source>
</evidence>
<reference evidence="8 9" key="2">
    <citation type="submission" date="2007-09" db="EMBL/GenBank/DDBJ databases">
        <authorList>
            <person name="Fulton L."/>
            <person name="Clifton S."/>
            <person name="Fulton B."/>
            <person name="Xu J."/>
            <person name="Minx P."/>
            <person name="Pepin K.H."/>
            <person name="Johnson M."/>
            <person name="Thiruvilangam P."/>
            <person name="Bhonagiri V."/>
            <person name="Nash W.E."/>
            <person name="Mardis E.R."/>
            <person name="Wilson R.K."/>
        </authorList>
    </citation>
    <scope>NUCLEOTIDE SEQUENCE [LARGE SCALE GENOMIC DNA]</scope>
    <source>
        <strain evidence="8 9">ATCC 33270</strain>
    </source>
</reference>
<gene>
    <name evidence="5 8" type="primary">fmt</name>
    <name evidence="8" type="ORF">PEPMIC_01032</name>
</gene>
<comment type="catalytic activity">
    <reaction evidence="5">
        <text>L-methionyl-tRNA(fMet) + (6R)-10-formyltetrahydrofolate = N-formyl-L-methionyl-tRNA(fMet) + (6S)-5,6,7,8-tetrahydrofolate + H(+)</text>
        <dbReference type="Rhea" id="RHEA:24380"/>
        <dbReference type="Rhea" id="RHEA-COMP:9952"/>
        <dbReference type="Rhea" id="RHEA-COMP:9953"/>
        <dbReference type="ChEBI" id="CHEBI:15378"/>
        <dbReference type="ChEBI" id="CHEBI:57453"/>
        <dbReference type="ChEBI" id="CHEBI:78530"/>
        <dbReference type="ChEBI" id="CHEBI:78844"/>
        <dbReference type="ChEBI" id="CHEBI:195366"/>
        <dbReference type="EC" id="2.1.2.9"/>
    </reaction>
</comment>
<proteinExistence type="inferred from homology"/>
<feature type="domain" description="Formyl transferase C-terminal" evidence="7">
    <location>
        <begin position="202"/>
        <end position="298"/>
    </location>
</feature>
<protein>
    <recommendedName>
        <fullName evidence="2 5">Methionyl-tRNA formyltransferase</fullName>
        <ecNumber evidence="2 5">2.1.2.9</ecNumber>
    </recommendedName>
</protein>
<dbReference type="Gene3D" id="3.40.50.12230">
    <property type="match status" value="1"/>
</dbReference>
<comment type="function">
    <text evidence="5">Attaches a formyl group to the free amino group of methionyl-tRNA(fMet). The formyl group appears to play a dual role in the initiator identity of N-formylmethionyl-tRNA by promoting its recognition by IF2 and preventing the misappropriation of this tRNA by the elongation apparatus.</text>
</comment>
<dbReference type="CDD" id="cd08704">
    <property type="entry name" value="Met_tRNA_FMT_C"/>
    <property type="match status" value="1"/>
</dbReference>
<dbReference type="SUPFAM" id="SSF50486">
    <property type="entry name" value="FMT C-terminal domain-like"/>
    <property type="match status" value="1"/>
</dbReference>
<organism evidence="8 9">
    <name type="scientific">Parvimonas micra ATCC 33270</name>
    <dbReference type="NCBI Taxonomy" id="411465"/>
    <lineage>
        <taxon>Bacteria</taxon>
        <taxon>Bacillati</taxon>
        <taxon>Bacillota</taxon>
        <taxon>Tissierellia</taxon>
        <taxon>Tissierellales</taxon>
        <taxon>Peptoniphilaceae</taxon>
        <taxon>Parvimonas</taxon>
    </lineage>
</organism>
<dbReference type="InterPro" id="IPR041711">
    <property type="entry name" value="Met-tRNA-FMT_N"/>
</dbReference>
<dbReference type="SUPFAM" id="SSF53328">
    <property type="entry name" value="Formyltransferase"/>
    <property type="match status" value="1"/>
</dbReference>
<comment type="caution">
    <text evidence="8">The sequence shown here is derived from an EMBL/GenBank/DDBJ whole genome shotgun (WGS) entry which is preliminary data.</text>
</comment>
<dbReference type="AlphaFoldDB" id="A8SLK9"/>
<reference evidence="8 9" key="1">
    <citation type="submission" date="2007-09" db="EMBL/GenBank/DDBJ databases">
        <title>Draft genome sequence of Peptostreptococcus micros (ATCC 33270).</title>
        <authorList>
            <person name="Sudarsanam P."/>
            <person name="Ley R."/>
            <person name="Guruge J."/>
            <person name="Turnbaugh P.J."/>
            <person name="Mahowald M."/>
            <person name="Liep D."/>
            <person name="Gordon J."/>
        </authorList>
    </citation>
    <scope>NUCLEOTIDE SEQUENCE [LARGE SCALE GENOMIC DNA]</scope>
    <source>
        <strain evidence="8 9">ATCC 33270</strain>
    </source>
</reference>
<evidence type="ECO:0000256" key="5">
    <source>
        <dbReference type="HAMAP-Rule" id="MF_00182"/>
    </source>
</evidence>
<dbReference type="EMBL" id="ABEE02000017">
    <property type="protein sequence ID" value="EDP23229.1"/>
    <property type="molecule type" value="Genomic_DNA"/>
</dbReference>
<dbReference type="PANTHER" id="PTHR11138:SF5">
    <property type="entry name" value="METHIONYL-TRNA FORMYLTRANSFERASE, MITOCHONDRIAL"/>
    <property type="match status" value="1"/>
</dbReference>
<evidence type="ECO:0000256" key="1">
    <source>
        <dbReference type="ARBA" id="ARBA00010699"/>
    </source>
</evidence>
<keyword evidence="4 5" id="KW-0648">Protein biosynthesis</keyword>
<name>A8SLK9_9FIRM</name>
<dbReference type="GO" id="GO:0004479">
    <property type="term" value="F:methionyl-tRNA formyltransferase activity"/>
    <property type="evidence" value="ECO:0007669"/>
    <property type="project" value="UniProtKB-UniRule"/>
</dbReference>
<keyword evidence="3 5" id="KW-0808">Transferase</keyword>
<dbReference type="HOGENOM" id="CLU_033347_1_1_9"/>
<evidence type="ECO:0000256" key="3">
    <source>
        <dbReference type="ARBA" id="ARBA00022679"/>
    </source>
</evidence>
<dbReference type="InterPro" id="IPR036477">
    <property type="entry name" value="Formyl_transf_N_sf"/>
</dbReference>
<feature type="domain" description="Formyl transferase N-terminal" evidence="6">
    <location>
        <begin position="3"/>
        <end position="179"/>
    </location>
</feature>
<dbReference type="EC" id="2.1.2.9" evidence="2 5"/>
<dbReference type="InterPro" id="IPR002376">
    <property type="entry name" value="Formyl_transf_N"/>
</dbReference>
<dbReference type="InterPro" id="IPR011034">
    <property type="entry name" value="Formyl_transferase-like_C_sf"/>
</dbReference>
<dbReference type="HAMAP" id="MF_00182">
    <property type="entry name" value="Formyl_trans"/>
    <property type="match status" value="1"/>
</dbReference>
<dbReference type="Pfam" id="PF02911">
    <property type="entry name" value="Formyl_trans_C"/>
    <property type="match status" value="1"/>
</dbReference>
<dbReference type="NCBIfam" id="TIGR00460">
    <property type="entry name" value="fmt"/>
    <property type="match status" value="1"/>
</dbReference>
<evidence type="ECO:0000313" key="9">
    <source>
        <dbReference type="Proteomes" id="UP000003162"/>
    </source>
</evidence>
<dbReference type="eggNOG" id="COG0223">
    <property type="taxonomic scope" value="Bacteria"/>
</dbReference>
<comment type="similarity">
    <text evidence="1 5">Belongs to the Fmt family.</text>
</comment>